<dbReference type="EMBL" id="HG718748">
    <property type="protein sequence ID" value="CDJ55940.1"/>
    <property type="molecule type" value="Genomic_DNA"/>
</dbReference>
<reference evidence="1" key="2">
    <citation type="submission" date="2013-10" db="EMBL/GenBank/DDBJ databases">
        <authorList>
            <person name="Aslett M."/>
        </authorList>
    </citation>
    <scope>NUCLEOTIDE SEQUENCE [LARGE SCALE GENOMIC DNA]</scope>
    <source>
        <strain evidence="1">Weybridge</strain>
    </source>
</reference>
<gene>
    <name evidence="1" type="ORF">EMWEY_00000220</name>
</gene>
<dbReference type="RefSeq" id="XP_013332590.1">
    <property type="nucleotide sequence ID" value="XM_013477136.1"/>
</dbReference>
<name>U6M2M4_EIMMA</name>
<keyword evidence="2" id="KW-1185">Reference proteome</keyword>
<proteinExistence type="predicted"/>
<protein>
    <submittedName>
        <fullName evidence="1">Uncharacterized protein</fullName>
    </submittedName>
</protein>
<dbReference type="AlphaFoldDB" id="U6M2M4"/>
<evidence type="ECO:0000313" key="1">
    <source>
        <dbReference type="EMBL" id="CDJ55940.1"/>
    </source>
</evidence>
<evidence type="ECO:0000313" key="2">
    <source>
        <dbReference type="Proteomes" id="UP000030763"/>
    </source>
</evidence>
<dbReference type="OrthoDB" id="439917at2759"/>
<reference evidence="1" key="1">
    <citation type="submission" date="2013-10" db="EMBL/GenBank/DDBJ databases">
        <title>Genomic analysis of the causative agents of coccidiosis in chickens.</title>
        <authorList>
            <person name="Reid A.J."/>
            <person name="Blake D."/>
            <person name="Billington K."/>
            <person name="Browne H."/>
            <person name="Dunn M."/>
            <person name="Hung S."/>
            <person name="Kawahara F."/>
            <person name="Miranda-Saavedra D."/>
            <person name="Mourier T."/>
            <person name="Nagra H."/>
            <person name="Otto T.D."/>
            <person name="Rawlings N."/>
            <person name="Sanchez A."/>
            <person name="Sanders M."/>
            <person name="Subramaniam C."/>
            <person name="Tay Y."/>
            <person name="Dear P."/>
            <person name="Doerig C."/>
            <person name="Gruber A."/>
            <person name="Parkinson J."/>
            <person name="Shirley M."/>
            <person name="Wan K.L."/>
            <person name="Berriman M."/>
            <person name="Tomley F."/>
            <person name="Pain A."/>
        </authorList>
    </citation>
    <scope>NUCLEOTIDE SEQUENCE [LARGE SCALE GENOMIC DNA]</scope>
    <source>
        <strain evidence="1">Weybridge</strain>
    </source>
</reference>
<dbReference type="Proteomes" id="UP000030763">
    <property type="component" value="Unassembled WGS sequence"/>
</dbReference>
<dbReference type="GeneID" id="25334008"/>
<organism evidence="1 2">
    <name type="scientific">Eimeria maxima</name>
    <name type="common">Coccidian parasite</name>
    <dbReference type="NCBI Taxonomy" id="5804"/>
    <lineage>
        <taxon>Eukaryota</taxon>
        <taxon>Sar</taxon>
        <taxon>Alveolata</taxon>
        <taxon>Apicomplexa</taxon>
        <taxon>Conoidasida</taxon>
        <taxon>Coccidia</taxon>
        <taxon>Eucoccidiorida</taxon>
        <taxon>Eimeriorina</taxon>
        <taxon>Eimeriidae</taxon>
        <taxon>Eimeria</taxon>
    </lineage>
</organism>
<accession>U6M2M4</accession>
<dbReference type="VEuPathDB" id="ToxoDB:EMWEY_00000220"/>
<sequence length="405" mass="44209">MPSREFWGQLRISLKAEDWGFGAPQKPVSVEVRKITLLDPLRGLAREDGAKYLRVEPTRLLFSVENAATPQIFYVLPWSPGVIVGSEGLSQPQSSVHLGAFSIELEAISEDPAWSSSAVVFDLPSPALAPGISLGTLPGLNDLTVYVKDGDTNEILTGFPQQQLVREGEAIAYTLRLSACPLENEEIAVRIHGDRSGGYSVQPELLQFTASNWQEEQTVSLTIDQDDIAPSGDELSLEGSTVGNVIRTLVLRHEVSSSEDSVWRMRGGKDVAFSVWDDDIAGVEWAANASNLIQSENFTLAFRLRSQPVAEVALQLQCEGTQIVAQLDRNETLLVDTPQLGKVTVQPAKWQTEHEFLLRLKAIEETPEGVVTQNGENGAIFHTSCSLKAVSDDPNYDTAASQVKV</sequence>